<keyword evidence="2" id="KW-1133">Transmembrane helix</keyword>
<dbReference type="CDD" id="cd01949">
    <property type="entry name" value="GGDEF"/>
    <property type="match status" value="1"/>
</dbReference>
<feature type="transmembrane region" description="Helical" evidence="2">
    <location>
        <begin position="12"/>
        <end position="34"/>
    </location>
</feature>
<feature type="transmembrane region" description="Helical" evidence="2">
    <location>
        <begin position="146"/>
        <end position="171"/>
    </location>
</feature>
<dbReference type="PANTHER" id="PTHR46663:SF2">
    <property type="entry name" value="GGDEF DOMAIN-CONTAINING PROTEIN"/>
    <property type="match status" value="1"/>
</dbReference>
<feature type="transmembrane region" description="Helical" evidence="2">
    <location>
        <begin position="244"/>
        <end position="267"/>
    </location>
</feature>
<dbReference type="InterPro" id="IPR043128">
    <property type="entry name" value="Rev_trsase/Diguanyl_cyclase"/>
</dbReference>
<keyword evidence="2" id="KW-0472">Membrane</keyword>
<feature type="transmembrane region" description="Helical" evidence="2">
    <location>
        <begin position="288"/>
        <end position="307"/>
    </location>
</feature>
<dbReference type="Proteomes" id="UP000604475">
    <property type="component" value="Unassembled WGS sequence"/>
</dbReference>
<gene>
    <name evidence="4" type="ORF">I7412_39875</name>
</gene>
<dbReference type="SUPFAM" id="SSF55073">
    <property type="entry name" value="Nucleotide cyclase"/>
    <property type="match status" value="1"/>
</dbReference>
<dbReference type="InterPro" id="IPR029787">
    <property type="entry name" value="Nucleotide_cyclase"/>
</dbReference>
<protein>
    <submittedName>
        <fullName evidence="4">GGDEF domain-containing protein</fullName>
    </submittedName>
</protein>
<feature type="transmembrane region" description="Helical" evidence="2">
    <location>
        <begin position="105"/>
        <end position="125"/>
    </location>
</feature>
<dbReference type="InterPro" id="IPR000160">
    <property type="entry name" value="GGDEF_dom"/>
</dbReference>
<keyword evidence="2" id="KW-0812">Transmembrane</keyword>
<name>A0A937UVF9_9ACTN</name>
<feature type="transmembrane region" description="Helical" evidence="2">
    <location>
        <begin position="72"/>
        <end position="93"/>
    </location>
</feature>
<evidence type="ECO:0000259" key="3">
    <source>
        <dbReference type="PROSITE" id="PS50887"/>
    </source>
</evidence>
<evidence type="ECO:0000313" key="4">
    <source>
        <dbReference type="EMBL" id="MBL7633210.1"/>
    </source>
</evidence>
<organism evidence="4 5">
    <name type="scientific">Frankia nepalensis</name>
    <dbReference type="NCBI Taxonomy" id="1836974"/>
    <lineage>
        <taxon>Bacteria</taxon>
        <taxon>Bacillati</taxon>
        <taxon>Actinomycetota</taxon>
        <taxon>Actinomycetes</taxon>
        <taxon>Frankiales</taxon>
        <taxon>Frankiaceae</taxon>
        <taxon>Frankia</taxon>
    </lineage>
</organism>
<proteinExistence type="predicted"/>
<dbReference type="SMART" id="SM00267">
    <property type="entry name" value="GGDEF"/>
    <property type="match status" value="1"/>
</dbReference>
<feature type="transmembrane region" description="Helical" evidence="2">
    <location>
        <begin position="183"/>
        <end position="204"/>
    </location>
</feature>
<dbReference type="RefSeq" id="WP_203004601.1">
    <property type="nucleotide sequence ID" value="NZ_JADWYU010000141.1"/>
</dbReference>
<reference evidence="4" key="1">
    <citation type="submission" date="2020-12" db="EMBL/GenBank/DDBJ databases">
        <title>Genomic characterization of non-nitrogen-fixing Frankia strains.</title>
        <authorList>
            <person name="Carlos-Shanley C."/>
            <person name="Guerra T."/>
            <person name="Hahn D."/>
        </authorList>
    </citation>
    <scope>NUCLEOTIDE SEQUENCE</scope>
    <source>
        <strain evidence="4">CN6</strain>
    </source>
</reference>
<feature type="domain" description="GGDEF" evidence="3">
    <location>
        <begin position="390"/>
        <end position="527"/>
    </location>
</feature>
<dbReference type="Gene3D" id="3.30.70.270">
    <property type="match status" value="1"/>
</dbReference>
<dbReference type="EMBL" id="JAEACQ010000377">
    <property type="protein sequence ID" value="MBL7633210.1"/>
    <property type="molecule type" value="Genomic_DNA"/>
</dbReference>
<feature type="transmembrane region" description="Helical" evidence="2">
    <location>
        <begin position="216"/>
        <end position="238"/>
    </location>
</feature>
<dbReference type="AlphaFoldDB" id="A0A937UVF9"/>
<dbReference type="Pfam" id="PF00990">
    <property type="entry name" value="GGDEF"/>
    <property type="match status" value="1"/>
</dbReference>
<comment type="caution">
    <text evidence="4">The sequence shown here is derived from an EMBL/GenBank/DDBJ whole genome shotgun (WGS) entry which is preliminary data.</text>
</comment>
<accession>A0A937UVF9</accession>
<dbReference type="InterPro" id="IPR052163">
    <property type="entry name" value="DGC-Regulatory_Protein"/>
</dbReference>
<dbReference type="PANTHER" id="PTHR46663">
    <property type="entry name" value="DIGUANYLATE CYCLASE DGCT-RELATED"/>
    <property type="match status" value="1"/>
</dbReference>
<evidence type="ECO:0000313" key="5">
    <source>
        <dbReference type="Proteomes" id="UP000604475"/>
    </source>
</evidence>
<evidence type="ECO:0000256" key="2">
    <source>
        <dbReference type="SAM" id="Phobius"/>
    </source>
</evidence>
<dbReference type="NCBIfam" id="TIGR00254">
    <property type="entry name" value="GGDEF"/>
    <property type="match status" value="1"/>
</dbReference>
<feature type="transmembrane region" description="Helical" evidence="2">
    <location>
        <begin position="40"/>
        <end position="60"/>
    </location>
</feature>
<sequence>MDITDTRRDRWRIAIAFCGTYTLIALFCVTALPAPQNLHTIQIAYTVTILAVAFVFLGSGYRSRGADRPWRVLVGATASAAFFVALMGTWYGFAHNTDVQPSIQAKHAILFLAYLPALVGLLLFPSDPRPGRHDHHDLPKHDGHHWYAITALDSALIAGSVTLVVWSTLLLPLSQWTNLNRTALLITLGSGAIGFILVATAILLTTTRQPRSGPAFALLTSGLATMTLTLAMILSYVASTGHHAPVAAYLGFLVAWQLLLLAALVPMPRDSAGSSEIQPAAMRTARALGMRAALPYLAVAAAGALTLLRLATGAPIDDLELYGLIGLLLLLVARQLATLGDNSRLLALVEASRRDLRHQAFHDPLTGLANRALFTQRLERAVSDYDHHHRPVAVLFCDLDEFKQVNDSLGHAVGDQLLEIVASRLQHGTRGTDTVARMGGDEFAVVLDGSGDGPEAVARRLAAAVRAPCILAGRTYQVGASLGLVLADPADPPTPQPVTADSLLRDADIAMYTAKCAHQGGLVVHQSGTSPTSAPPRRWAGPVEAGGQPASGRPHHTSGS</sequence>
<evidence type="ECO:0000256" key="1">
    <source>
        <dbReference type="SAM" id="MobiDB-lite"/>
    </source>
</evidence>
<keyword evidence="5" id="KW-1185">Reference proteome</keyword>
<dbReference type="PROSITE" id="PS50887">
    <property type="entry name" value="GGDEF"/>
    <property type="match status" value="1"/>
</dbReference>
<feature type="region of interest" description="Disordered" evidence="1">
    <location>
        <begin position="524"/>
        <end position="560"/>
    </location>
</feature>